<accession>A0ABU0A094</accession>
<evidence type="ECO:0000313" key="1">
    <source>
        <dbReference type="EMBL" id="MDQ0256391.1"/>
    </source>
</evidence>
<dbReference type="RefSeq" id="WP_307328442.1">
    <property type="nucleotide sequence ID" value="NZ_JAUSUG010000016.1"/>
</dbReference>
<dbReference type="Proteomes" id="UP001230005">
    <property type="component" value="Unassembled WGS sequence"/>
</dbReference>
<comment type="caution">
    <text evidence="1">The sequence shown here is derived from an EMBL/GenBank/DDBJ whole genome shotgun (WGS) entry which is preliminary data.</text>
</comment>
<proteinExistence type="predicted"/>
<keyword evidence="2" id="KW-1185">Reference proteome</keyword>
<name>A0ABU0A094_9BACI</name>
<protein>
    <recommendedName>
        <fullName evidence="3">Transcriptional regulator</fullName>
    </recommendedName>
</protein>
<evidence type="ECO:0008006" key="3">
    <source>
        <dbReference type="Google" id="ProtNLM"/>
    </source>
</evidence>
<dbReference type="EMBL" id="JAUSUG010000016">
    <property type="protein sequence ID" value="MDQ0256391.1"/>
    <property type="molecule type" value="Genomic_DNA"/>
</dbReference>
<reference evidence="1 2" key="1">
    <citation type="submission" date="2023-07" db="EMBL/GenBank/DDBJ databases">
        <title>Genomic Encyclopedia of Type Strains, Phase IV (KMG-IV): sequencing the most valuable type-strain genomes for metagenomic binning, comparative biology and taxonomic classification.</title>
        <authorList>
            <person name="Goeker M."/>
        </authorList>
    </citation>
    <scope>NUCLEOTIDE SEQUENCE [LARGE SCALE GENOMIC DNA]</scope>
    <source>
        <strain evidence="1 2">DSM 9768</strain>
    </source>
</reference>
<sequence>MYKIGVVGPRLSVKRILEVAYEIDQEMELIPYSYTEVKEVENIIREHENHVDFWLFSGYIPYMAASKTLSFVENSVYIFSTESSIYKSFMELVYSKGALLNRLSIDMIPATNVTEGESLEQLNKIVKDLYVKTLDADTDTRELFNFHYDLWKQHKTDGALTCYPTVNEALNKAGVPAYSMSPTRIEIFQTIKIFFEKIKTSYYKDTQIGVEKIEVKDFDSIKEKMEKTYQVQYLELRMKEALIQLCEKLDGSLFEEGNGRYTIFSSRGAIEREIQTLKETAYSLSLEANTTVSVGIGFGITVLSAEINAHRALQQSKKKAEQGMVIVQDDGTMIESVRQAEELKYAYRTNDIDFLEKLKRGRIPVKTFKKIEALIQKMGWSNFTTKDLTAHLQMGERNAQRIVAALCEVGIAECIGEESHHYRGRPIKIYRLK</sequence>
<evidence type="ECO:0000313" key="2">
    <source>
        <dbReference type="Proteomes" id="UP001230005"/>
    </source>
</evidence>
<organism evidence="1 2">
    <name type="scientific">Evansella vedderi</name>
    <dbReference type="NCBI Taxonomy" id="38282"/>
    <lineage>
        <taxon>Bacteria</taxon>
        <taxon>Bacillati</taxon>
        <taxon>Bacillota</taxon>
        <taxon>Bacilli</taxon>
        <taxon>Bacillales</taxon>
        <taxon>Bacillaceae</taxon>
        <taxon>Evansella</taxon>
    </lineage>
</organism>
<gene>
    <name evidence="1" type="ORF">J2S74_003811</name>
</gene>
<dbReference type="InterPro" id="IPR043128">
    <property type="entry name" value="Rev_trsase/Diguanyl_cyclase"/>
</dbReference>
<dbReference type="Gene3D" id="3.30.70.270">
    <property type="match status" value="1"/>
</dbReference>